<dbReference type="GO" id="GO:0003725">
    <property type="term" value="F:double-stranded RNA binding"/>
    <property type="evidence" value="ECO:0007669"/>
    <property type="project" value="UniProtKB-UniRule"/>
</dbReference>
<dbReference type="Gene3D" id="3.90.870.10">
    <property type="entry name" value="DHBP synthase"/>
    <property type="match status" value="1"/>
</dbReference>
<dbReference type="AlphaFoldDB" id="A0A4S3B7G8"/>
<gene>
    <name evidence="16" type="ORF">ESZ54_08700</name>
</gene>
<feature type="binding site" evidence="14">
    <location>
        <position position="31"/>
    </location>
    <ligand>
        <name>L-threonine</name>
        <dbReference type="ChEBI" id="CHEBI:57926"/>
    </ligand>
</feature>
<evidence type="ECO:0000256" key="5">
    <source>
        <dbReference type="ARBA" id="ARBA00022490"/>
    </source>
</evidence>
<evidence type="ECO:0000256" key="14">
    <source>
        <dbReference type="PIRSR" id="PIRSR004930-1"/>
    </source>
</evidence>
<dbReference type="InterPro" id="IPR050156">
    <property type="entry name" value="TC-AMP_synthase_SUA5"/>
</dbReference>
<evidence type="ECO:0000256" key="8">
    <source>
        <dbReference type="ARBA" id="ARBA00022695"/>
    </source>
</evidence>
<feature type="binding site" evidence="14">
    <location>
        <position position="58"/>
    </location>
    <ligand>
        <name>ATP</name>
        <dbReference type="ChEBI" id="CHEBI:30616"/>
    </ligand>
</feature>
<comment type="function">
    <text evidence="13">Required for the formation of a threonylcarbamoyl group on adenosine at position 37 (t(6)A37) in tRNAs that read codons beginning with adenine.</text>
</comment>
<dbReference type="NCBIfam" id="TIGR00057">
    <property type="entry name" value="L-threonylcarbamoyladenylate synthase"/>
    <property type="match status" value="1"/>
</dbReference>
<evidence type="ECO:0000256" key="13">
    <source>
        <dbReference type="PIRNR" id="PIRNR004930"/>
    </source>
</evidence>
<evidence type="ECO:0000256" key="10">
    <source>
        <dbReference type="ARBA" id="ARBA00022840"/>
    </source>
</evidence>
<comment type="caution">
    <text evidence="16">The sequence shown here is derived from an EMBL/GenBank/DDBJ whole genome shotgun (WGS) entry which is preliminary data.</text>
</comment>
<accession>A0A4S3B7G8</accession>
<evidence type="ECO:0000256" key="2">
    <source>
        <dbReference type="ARBA" id="ARBA00007663"/>
    </source>
</evidence>
<dbReference type="InterPro" id="IPR017945">
    <property type="entry name" value="DHBP_synth_RibB-like_a/b_dom"/>
</dbReference>
<dbReference type="GO" id="GO:0061710">
    <property type="term" value="F:L-threonylcarbamoyladenylate synthase"/>
    <property type="evidence" value="ECO:0007669"/>
    <property type="project" value="UniProtKB-EC"/>
</dbReference>
<dbReference type="GO" id="GO:0008033">
    <property type="term" value="P:tRNA processing"/>
    <property type="evidence" value="ECO:0007669"/>
    <property type="project" value="UniProtKB-KW"/>
</dbReference>
<dbReference type="GO" id="GO:0005737">
    <property type="term" value="C:cytoplasm"/>
    <property type="evidence" value="ECO:0007669"/>
    <property type="project" value="UniProtKB-SubCell"/>
</dbReference>
<keyword evidence="6 13" id="KW-0808">Transferase</keyword>
<comment type="subcellular location">
    <subcellularLocation>
        <location evidence="1 13">Cytoplasm</location>
    </subcellularLocation>
</comment>
<feature type="binding site" evidence="14">
    <location>
        <position position="63"/>
    </location>
    <ligand>
        <name>ATP</name>
        <dbReference type="ChEBI" id="CHEBI:30616"/>
    </ligand>
</feature>
<feature type="binding site" evidence="14">
    <location>
        <position position="115"/>
    </location>
    <ligand>
        <name>ATP</name>
        <dbReference type="ChEBI" id="CHEBI:30616"/>
    </ligand>
</feature>
<dbReference type="SUPFAM" id="SSF55821">
    <property type="entry name" value="YrdC/RibB"/>
    <property type="match status" value="1"/>
</dbReference>
<feature type="binding site" evidence="14">
    <location>
        <position position="195"/>
    </location>
    <ligand>
        <name>ATP</name>
        <dbReference type="ChEBI" id="CHEBI:30616"/>
    </ligand>
</feature>
<dbReference type="GO" id="GO:0006450">
    <property type="term" value="P:regulation of translational fidelity"/>
    <property type="evidence" value="ECO:0007669"/>
    <property type="project" value="TreeGrafter"/>
</dbReference>
<dbReference type="InterPro" id="IPR005145">
    <property type="entry name" value="Sua5_C"/>
</dbReference>
<sequence>MMKTKILTENEIAFAAEQLKRGQLIAFPTETVYGLGADATNEEAVKQVYLAKGRPSDNPLIVHVASVEGVRPFVDEIPEKALKLMTYFWPGPLTIILKIKVNGQLSKSVTGGLDTVAFRMPNHPLTLELIEKSGTVLVGPSANSSGKPSPTMAEHVHHDLAGKICGILDGGMSQVGIESTVIDLSEPDGIPLILRPGAVTKNQLEAVIGTVAFDQHLVGENETPKAPGMKYKHYSPDTPVLMVRDGDWAEAIKAYQNKKIGLLANKIRINQFKNQFSASFMLSETGEIDEAMRQLFAGLRALDEADVDLILVEAYDNQDVELAYMNRLEKAAGKQYFETIPH</sequence>
<dbReference type="Proteomes" id="UP000310506">
    <property type="component" value="Unassembled WGS sequence"/>
</dbReference>
<name>A0A4S3B7G8_9ENTE</name>
<feature type="binding site" evidence="14">
    <location>
        <position position="54"/>
    </location>
    <ligand>
        <name>ATP</name>
        <dbReference type="ChEBI" id="CHEBI:30616"/>
    </ligand>
</feature>
<protein>
    <recommendedName>
        <fullName evidence="4 13">Threonylcarbamoyl-AMP synthase</fullName>
        <shortName evidence="13">TC-AMP synthase</shortName>
        <ecNumber evidence="3 13">2.7.7.87</ecNumber>
    </recommendedName>
    <alternativeName>
        <fullName evidence="11 13">L-threonylcarbamoyladenylate synthase</fullName>
    </alternativeName>
</protein>
<keyword evidence="10 13" id="KW-0067">ATP-binding</keyword>
<dbReference type="PANTHER" id="PTHR17490">
    <property type="entry name" value="SUA5"/>
    <property type="match status" value="1"/>
</dbReference>
<organism evidence="16 17">
    <name type="scientific">Vagococcus silagei</name>
    <dbReference type="NCBI Taxonomy" id="2508885"/>
    <lineage>
        <taxon>Bacteria</taxon>
        <taxon>Bacillati</taxon>
        <taxon>Bacillota</taxon>
        <taxon>Bacilli</taxon>
        <taxon>Lactobacillales</taxon>
        <taxon>Enterococcaceae</taxon>
        <taxon>Vagococcus</taxon>
    </lineage>
</organism>
<keyword evidence="9 13" id="KW-0547">Nucleotide-binding</keyword>
<dbReference type="Gene3D" id="3.40.50.11030">
    <property type="entry name" value="Threonylcarbamoyl-AMP synthase, C-terminal domain"/>
    <property type="match status" value="1"/>
</dbReference>
<dbReference type="InterPro" id="IPR010923">
    <property type="entry name" value="T(6)A37_SUA5"/>
</dbReference>
<evidence type="ECO:0000259" key="15">
    <source>
        <dbReference type="PROSITE" id="PS51163"/>
    </source>
</evidence>
<keyword evidence="8 13" id="KW-0548">Nucleotidyltransferase</keyword>
<feature type="binding site" evidence="14">
    <location>
        <position position="149"/>
    </location>
    <ligand>
        <name>ATP</name>
        <dbReference type="ChEBI" id="CHEBI:30616"/>
    </ligand>
</feature>
<keyword evidence="7 13" id="KW-0819">tRNA processing</keyword>
<evidence type="ECO:0000256" key="9">
    <source>
        <dbReference type="ARBA" id="ARBA00022741"/>
    </source>
</evidence>
<evidence type="ECO:0000256" key="12">
    <source>
        <dbReference type="ARBA" id="ARBA00048366"/>
    </source>
</evidence>
<evidence type="ECO:0000256" key="4">
    <source>
        <dbReference type="ARBA" id="ARBA00015492"/>
    </source>
</evidence>
<dbReference type="Pfam" id="PF03481">
    <property type="entry name" value="Sua5_C"/>
    <property type="match status" value="1"/>
</dbReference>
<dbReference type="PROSITE" id="PS51163">
    <property type="entry name" value="YRDC"/>
    <property type="match status" value="1"/>
</dbReference>
<evidence type="ECO:0000313" key="17">
    <source>
        <dbReference type="Proteomes" id="UP000310506"/>
    </source>
</evidence>
<keyword evidence="5 13" id="KW-0963">Cytoplasm</keyword>
<dbReference type="PIRSF" id="PIRSF004930">
    <property type="entry name" value="Tln_factor_SUA5"/>
    <property type="match status" value="1"/>
</dbReference>
<dbReference type="GO" id="GO:0005524">
    <property type="term" value="F:ATP binding"/>
    <property type="evidence" value="ECO:0007669"/>
    <property type="project" value="UniProtKB-UniRule"/>
</dbReference>
<feature type="binding site" evidence="14">
    <location>
        <position position="234"/>
    </location>
    <ligand>
        <name>ATP</name>
        <dbReference type="ChEBI" id="CHEBI:30616"/>
    </ligand>
</feature>
<proteinExistence type="inferred from homology"/>
<feature type="binding site" evidence="14">
    <location>
        <position position="179"/>
    </location>
    <ligand>
        <name>L-threonine</name>
        <dbReference type="ChEBI" id="CHEBI:57926"/>
    </ligand>
</feature>
<evidence type="ECO:0000256" key="7">
    <source>
        <dbReference type="ARBA" id="ARBA00022694"/>
    </source>
</evidence>
<dbReference type="PANTHER" id="PTHR17490:SF16">
    <property type="entry name" value="THREONYLCARBAMOYL-AMP SYNTHASE"/>
    <property type="match status" value="1"/>
</dbReference>
<comment type="similarity">
    <text evidence="2 13">Belongs to the SUA5 family.</text>
</comment>
<dbReference type="GO" id="GO:0000049">
    <property type="term" value="F:tRNA binding"/>
    <property type="evidence" value="ECO:0007669"/>
    <property type="project" value="TreeGrafter"/>
</dbReference>
<evidence type="ECO:0000256" key="3">
    <source>
        <dbReference type="ARBA" id="ARBA00012584"/>
    </source>
</evidence>
<dbReference type="OrthoDB" id="9814580at2"/>
<dbReference type="InterPro" id="IPR038385">
    <property type="entry name" value="Sua5/YwlC_C"/>
</dbReference>
<dbReference type="InterPro" id="IPR006070">
    <property type="entry name" value="Sua5-like_dom"/>
</dbReference>
<feature type="binding site" evidence="14">
    <location>
        <position position="141"/>
    </location>
    <ligand>
        <name>ATP</name>
        <dbReference type="ChEBI" id="CHEBI:30616"/>
    </ligand>
</feature>
<keyword evidence="17" id="KW-1185">Reference proteome</keyword>
<dbReference type="Pfam" id="PF01300">
    <property type="entry name" value="Sua5_yciO_yrdC"/>
    <property type="match status" value="1"/>
</dbReference>
<dbReference type="FunFam" id="3.90.870.10:FF:000009">
    <property type="entry name" value="Threonylcarbamoyl-AMP synthase, putative"/>
    <property type="match status" value="1"/>
</dbReference>
<feature type="domain" description="YrdC-like" evidence="15">
    <location>
        <begin position="9"/>
        <end position="199"/>
    </location>
</feature>
<reference evidence="16 17" key="1">
    <citation type="submission" date="2019-01" db="EMBL/GenBank/DDBJ databases">
        <title>Vagococcus silagei sp. nov. isolated from brewer's grain.</title>
        <authorList>
            <person name="Guu J.-R."/>
        </authorList>
    </citation>
    <scope>NUCLEOTIDE SEQUENCE [LARGE SCALE GENOMIC DNA]</scope>
    <source>
        <strain evidence="16 17">2B-2</strain>
    </source>
</reference>
<evidence type="ECO:0000256" key="1">
    <source>
        <dbReference type="ARBA" id="ARBA00004496"/>
    </source>
</evidence>
<evidence type="ECO:0000256" key="11">
    <source>
        <dbReference type="ARBA" id="ARBA00029774"/>
    </source>
</evidence>
<feature type="binding site" evidence="14">
    <location>
        <position position="119"/>
    </location>
    <ligand>
        <name>L-threonine</name>
        <dbReference type="ChEBI" id="CHEBI:57926"/>
    </ligand>
</feature>
<comment type="catalytic activity">
    <reaction evidence="12 13">
        <text>L-threonine + hydrogencarbonate + ATP = L-threonylcarbamoyladenylate + diphosphate + H2O</text>
        <dbReference type="Rhea" id="RHEA:36407"/>
        <dbReference type="ChEBI" id="CHEBI:15377"/>
        <dbReference type="ChEBI" id="CHEBI:17544"/>
        <dbReference type="ChEBI" id="CHEBI:30616"/>
        <dbReference type="ChEBI" id="CHEBI:33019"/>
        <dbReference type="ChEBI" id="CHEBI:57926"/>
        <dbReference type="ChEBI" id="CHEBI:73682"/>
        <dbReference type="EC" id="2.7.7.87"/>
    </reaction>
</comment>
<dbReference type="EC" id="2.7.7.87" evidence="3 13"/>
<evidence type="ECO:0000256" key="6">
    <source>
        <dbReference type="ARBA" id="ARBA00022679"/>
    </source>
</evidence>
<dbReference type="EMBL" id="SDGV01000018">
    <property type="protein sequence ID" value="THB60665.1"/>
    <property type="molecule type" value="Genomic_DNA"/>
</dbReference>
<evidence type="ECO:0000313" key="16">
    <source>
        <dbReference type="EMBL" id="THB60665.1"/>
    </source>
</evidence>